<evidence type="ECO:0000256" key="3">
    <source>
        <dbReference type="ARBA" id="ARBA00022692"/>
    </source>
</evidence>
<dbReference type="CDD" id="cd14967">
    <property type="entry name" value="7tmA_amine_R-like"/>
    <property type="match status" value="1"/>
</dbReference>
<reference evidence="12 13" key="1">
    <citation type="journal article" date="2007" name="Science">
        <title>Sea anemone genome reveals ancestral eumetazoan gene repertoire and genomic organization.</title>
        <authorList>
            <person name="Putnam N.H."/>
            <person name="Srivastava M."/>
            <person name="Hellsten U."/>
            <person name="Dirks B."/>
            <person name="Chapman J."/>
            <person name="Salamov A."/>
            <person name="Terry A."/>
            <person name="Shapiro H."/>
            <person name="Lindquist E."/>
            <person name="Kapitonov V.V."/>
            <person name="Jurka J."/>
            <person name="Genikhovich G."/>
            <person name="Grigoriev I.V."/>
            <person name="Lucas S.M."/>
            <person name="Steele R.E."/>
            <person name="Finnerty J.R."/>
            <person name="Technau U."/>
            <person name="Martindale M.Q."/>
            <person name="Rokhsar D.S."/>
        </authorList>
    </citation>
    <scope>NUCLEOTIDE SEQUENCE [LARGE SCALE GENOMIC DNA]</scope>
    <source>
        <strain evidence="13">CH2 X CH6</strain>
    </source>
</reference>
<accession>A7SM05</accession>
<keyword evidence="5 9" id="KW-0297">G-protein coupled receptor</keyword>
<dbReference type="OMA" id="CICISSP"/>
<dbReference type="PANTHER" id="PTHR24247">
    <property type="entry name" value="5-HYDROXYTRYPTAMINE RECEPTOR"/>
    <property type="match status" value="1"/>
</dbReference>
<keyword evidence="8 9" id="KW-0807">Transducer</keyword>
<feature type="domain" description="G-protein coupled receptors family 1 profile" evidence="11">
    <location>
        <begin position="5"/>
        <end position="245"/>
    </location>
</feature>
<dbReference type="InterPro" id="IPR017452">
    <property type="entry name" value="GPCR_Rhodpsn_7TM"/>
</dbReference>
<dbReference type="FunCoup" id="A7SM05">
    <property type="interactions" value="176"/>
</dbReference>
<evidence type="ECO:0000256" key="9">
    <source>
        <dbReference type="RuleBase" id="RU000688"/>
    </source>
</evidence>
<keyword evidence="13" id="KW-1185">Reference proteome</keyword>
<protein>
    <recommendedName>
        <fullName evidence="11">G-protein coupled receptors family 1 profile domain-containing protein</fullName>
    </recommendedName>
</protein>
<feature type="transmembrane region" description="Helical" evidence="10">
    <location>
        <begin position="134"/>
        <end position="156"/>
    </location>
</feature>
<evidence type="ECO:0000313" key="12">
    <source>
        <dbReference type="EMBL" id="EDO35292.1"/>
    </source>
</evidence>
<dbReference type="GO" id="GO:0030594">
    <property type="term" value="F:neurotransmitter receptor activity"/>
    <property type="evidence" value="ECO:0000318"/>
    <property type="project" value="GO_Central"/>
</dbReference>
<evidence type="ECO:0000256" key="1">
    <source>
        <dbReference type="ARBA" id="ARBA00004651"/>
    </source>
</evidence>
<dbReference type="STRING" id="45351.A7SM05"/>
<dbReference type="Gene3D" id="1.20.1070.10">
    <property type="entry name" value="Rhodopsin 7-helix transmembrane proteins"/>
    <property type="match status" value="1"/>
</dbReference>
<dbReference type="eggNOG" id="KOG3656">
    <property type="taxonomic scope" value="Eukaryota"/>
</dbReference>
<dbReference type="GO" id="GO:0005886">
    <property type="term" value="C:plasma membrane"/>
    <property type="evidence" value="ECO:0000318"/>
    <property type="project" value="GO_Central"/>
</dbReference>
<feature type="transmembrane region" description="Helical" evidence="10">
    <location>
        <begin position="188"/>
        <end position="212"/>
    </location>
</feature>
<dbReference type="Proteomes" id="UP000001593">
    <property type="component" value="Unassembled WGS sequence"/>
</dbReference>
<dbReference type="OrthoDB" id="5957871at2759"/>
<dbReference type="KEGG" id="nve:5506693"/>
<dbReference type="GO" id="GO:0004993">
    <property type="term" value="F:G protein-coupled serotonin receptor activity"/>
    <property type="evidence" value="ECO:0000318"/>
    <property type="project" value="GO_Central"/>
</dbReference>
<evidence type="ECO:0000256" key="4">
    <source>
        <dbReference type="ARBA" id="ARBA00022989"/>
    </source>
</evidence>
<organism evidence="12 13">
    <name type="scientific">Nematostella vectensis</name>
    <name type="common">Starlet sea anemone</name>
    <dbReference type="NCBI Taxonomy" id="45351"/>
    <lineage>
        <taxon>Eukaryota</taxon>
        <taxon>Metazoa</taxon>
        <taxon>Cnidaria</taxon>
        <taxon>Anthozoa</taxon>
        <taxon>Hexacorallia</taxon>
        <taxon>Actiniaria</taxon>
        <taxon>Edwardsiidae</taxon>
        <taxon>Nematostella</taxon>
    </lineage>
</organism>
<dbReference type="GO" id="GO:0030425">
    <property type="term" value="C:dendrite"/>
    <property type="evidence" value="ECO:0000318"/>
    <property type="project" value="GO_Central"/>
</dbReference>
<name>A7SM05_NEMVE</name>
<dbReference type="HOGENOM" id="CLU_009579_11_5_1"/>
<evidence type="ECO:0000256" key="8">
    <source>
        <dbReference type="ARBA" id="ARBA00023224"/>
    </source>
</evidence>
<dbReference type="SUPFAM" id="SSF81321">
    <property type="entry name" value="Family A G protein-coupled receptor-like"/>
    <property type="match status" value="1"/>
</dbReference>
<evidence type="ECO:0000256" key="7">
    <source>
        <dbReference type="ARBA" id="ARBA00023170"/>
    </source>
</evidence>
<evidence type="ECO:0000256" key="2">
    <source>
        <dbReference type="ARBA" id="ARBA00022475"/>
    </source>
</evidence>
<sequence length="326" mass="36749">MALFGNLLVLSAFWVFRRLRTVTNFFIISLAVADILVAVVSMPVWAAYLIGGPSVILSSWLNKVWNFMDILCGVASIVHLCFISLERCICISSPLTYHDTVTTEKAKIAISCIWIFAAIMAGLKIVLWNTPPPVYELAVTISCFIIPLIIMTGSYMKMFTTARHQIKKMILTVQGKPKRFLLSKEIKAAKTVAVVIGGFVICWCPFFVLNLMYGLCEACRPLPTESILVAKWMHYVNSVLNPIIYACMNKDFRKAFKKHLMYACACMLGKSYSGLLRESRSLHSETGWSFRGTSFRSRNGSVRSYADSYTLRSNYNSIEMGYPIRV</sequence>
<dbReference type="AlphaFoldDB" id="A7SM05"/>
<comment type="subcellular location">
    <subcellularLocation>
        <location evidence="1">Cell membrane</location>
        <topology evidence="1">Multi-pass membrane protein</topology>
    </subcellularLocation>
</comment>
<comment type="similarity">
    <text evidence="9">Belongs to the G-protein coupled receptor 1 family.</text>
</comment>
<keyword evidence="2" id="KW-1003">Cell membrane</keyword>
<dbReference type="PROSITE" id="PS00237">
    <property type="entry name" value="G_PROTEIN_RECEP_F1_1"/>
    <property type="match status" value="1"/>
</dbReference>
<proteinExistence type="inferred from homology"/>
<dbReference type="GO" id="GO:0045202">
    <property type="term" value="C:synapse"/>
    <property type="evidence" value="ECO:0007669"/>
    <property type="project" value="GOC"/>
</dbReference>
<feature type="transmembrane region" description="Helical" evidence="10">
    <location>
        <begin position="65"/>
        <end position="85"/>
    </location>
</feature>
<gene>
    <name evidence="12" type="ORF">NEMVEDRAFT_v1g214347</name>
</gene>
<dbReference type="GO" id="GO:0007187">
    <property type="term" value="P:G protein-coupled receptor signaling pathway, coupled to cyclic nucleotide second messenger"/>
    <property type="evidence" value="ECO:0000318"/>
    <property type="project" value="GO_Central"/>
</dbReference>
<keyword evidence="4 10" id="KW-1133">Transmembrane helix</keyword>
<dbReference type="GO" id="GO:0007268">
    <property type="term" value="P:chemical synaptic transmission"/>
    <property type="evidence" value="ECO:0000318"/>
    <property type="project" value="GO_Central"/>
</dbReference>
<evidence type="ECO:0000256" key="5">
    <source>
        <dbReference type="ARBA" id="ARBA00023040"/>
    </source>
</evidence>
<evidence type="ECO:0000313" key="13">
    <source>
        <dbReference type="Proteomes" id="UP000001593"/>
    </source>
</evidence>
<dbReference type="PRINTS" id="PR00237">
    <property type="entry name" value="GPCRRHODOPSN"/>
</dbReference>
<keyword evidence="7 9" id="KW-0675">Receptor</keyword>
<dbReference type="FunFam" id="1.20.1070.10:FF:000617">
    <property type="entry name" value="Predicted protein"/>
    <property type="match status" value="1"/>
</dbReference>
<dbReference type="PANTHER" id="PTHR24247:SF202">
    <property type="entry name" value="5-HYDROXYTRYPTAMINE RECEPTOR 1"/>
    <property type="match status" value="1"/>
</dbReference>
<evidence type="ECO:0000259" key="11">
    <source>
        <dbReference type="PROSITE" id="PS50262"/>
    </source>
</evidence>
<keyword evidence="3 9" id="KW-0812">Transmembrane</keyword>
<dbReference type="PhylomeDB" id="A7SM05"/>
<dbReference type="InterPro" id="IPR000276">
    <property type="entry name" value="GPCR_Rhodpsn"/>
</dbReference>
<dbReference type="InParanoid" id="A7SM05"/>
<dbReference type="PROSITE" id="PS50262">
    <property type="entry name" value="G_PROTEIN_RECEP_F1_2"/>
    <property type="match status" value="1"/>
</dbReference>
<evidence type="ECO:0000256" key="6">
    <source>
        <dbReference type="ARBA" id="ARBA00023136"/>
    </source>
</evidence>
<evidence type="ECO:0000256" key="10">
    <source>
        <dbReference type="SAM" id="Phobius"/>
    </source>
</evidence>
<feature type="transmembrane region" description="Helical" evidence="10">
    <location>
        <begin position="106"/>
        <end position="128"/>
    </location>
</feature>
<keyword evidence="6 10" id="KW-0472">Membrane</keyword>
<feature type="transmembrane region" description="Helical" evidence="10">
    <location>
        <begin position="21"/>
        <end position="45"/>
    </location>
</feature>
<dbReference type="Pfam" id="PF00001">
    <property type="entry name" value="7tm_1"/>
    <property type="match status" value="1"/>
</dbReference>
<dbReference type="EMBL" id="DS469703">
    <property type="protein sequence ID" value="EDO35292.1"/>
    <property type="molecule type" value="Genomic_DNA"/>
</dbReference>